<gene>
    <name evidence="1" type="primary">radC</name>
    <name evidence="1" type="ORF">E5331_18610</name>
</gene>
<sequence>MNDLPPLNSYPEISSQITTRTVKEMDPDQQPREKAEKYGCGVLSIPELWALILRVGTPGMPITDLCRNIMHDNDGSLHKLERRTRAELRKIKGIGTTKSIQVEAVMELIKRYCTEEIPIEDPITNSSMIFQRMRNSIGNLDHEQIWILLLNRRNQIIKQYTLTTGTSVASLFDLKKALKFALTENAEGIIMVHNHPSGGTRPSPQDDRITQDLKKGCEYLQLRMLDHVIVTSNDYYSYMDNGKI</sequence>
<dbReference type="EMBL" id="SRYB01000043">
    <property type="protein sequence ID" value="TGY76190.1"/>
    <property type="molecule type" value="Genomic_DNA"/>
</dbReference>
<accession>A0AC61RB38</accession>
<evidence type="ECO:0000313" key="1">
    <source>
        <dbReference type="EMBL" id="TGY76190.1"/>
    </source>
</evidence>
<name>A0AC61RB38_9BACT</name>
<evidence type="ECO:0000313" key="2">
    <source>
        <dbReference type="Proteomes" id="UP000306319"/>
    </source>
</evidence>
<comment type="caution">
    <text evidence="1">The sequence shown here is derived from an EMBL/GenBank/DDBJ whole genome shotgun (WGS) entry which is preliminary data.</text>
</comment>
<dbReference type="Proteomes" id="UP000306319">
    <property type="component" value="Unassembled WGS sequence"/>
</dbReference>
<proteinExistence type="predicted"/>
<protein>
    <submittedName>
        <fullName evidence="1">DNA repair protein RadC</fullName>
    </submittedName>
</protein>
<organism evidence="1 2">
    <name type="scientific">Lepagella muris</name>
    <dbReference type="NCBI Taxonomy" id="3032870"/>
    <lineage>
        <taxon>Bacteria</taxon>
        <taxon>Pseudomonadati</taxon>
        <taxon>Bacteroidota</taxon>
        <taxon>Bacteroidia</taxon>
        <taxon>Bacteroidales</taxon>
        <taxon>Muribaculaceae</taxon>
        <taxon>Lepagella</taxon>
    </lineage>
</organism>
<keyword evidence="2" id="KW-1185">Reference proteome</keyword>
<reference evidence="1" key="1">
    <citation type="submission" date="2019-04" db="EMBL/GenBank/DDBJ databases">
        <title>Microbes associate with the intestines of laboratory mice.</title>
        <authorList>
            <person name="Navarre W."/>
            <person name="Wong E."/>
            <person name="Huang K."/>
            <person name="Tropini C."/>
            <person name="Ng K."/>
            <person name="Yu B."/>
        </authorList>
    </citation>
    <scope>NUCLEOTIDE SEQUENCE</scope>
    <source>
        <strain evidence="1">NM04_E33</strain>
    </source>
</reference>